<dbReference type="Gene3D" id="3.40.50.10810">
    <property type="entry name" value="Tandem AAA-ATPase domain"/>
    <property type="match status" value="1"/>
</dbReference>
<feature type="domain" description="Helicase ATP-binding" evidence="11">
    <location>
        <begin position="49"/>
        <end position="244"/>
    </location>
</feature>
<dbReference type="SUPFAM" id="SSF52540">
    <property type="entry name" value="P-loop containing nucleoside triphosphate hydrolases"/>
    <property type="match status" value="2"/>
</dbReference>
<reference evidence="13 14" key="1">
    <citation type="journal article" date="2016" name="Proc. Natl. Acad. Sci. U.S.A.">
        <title>Comparative genomics of biotechnologically important yeasts.</title>
        <authorList>
            <person name="Riley R."/>
            <person name="Haridas S."/>
            <person name="Wolfe K.H."/>
            <person name="Lopes M.R."/>
            <person name="Hittinger C.T."/>
            <person name="Goeker M."/>
            <person name="Salamov A.A."/>
            <person name="Wisecaver J.H."/>
            <person name="Long T.M."/>
            <person name="Calvey C.H."/>
            <person name="Aerts A.L."/>
            <person name="Barry K.W."/>
            <person name="Choi C."/>
            <person name="Clum A."/>
            <person name="Coughlan A.Y."/>
            <person name="Deshpande S."/>
            <person name="Douglass A.P."/>
            <person name="Hanson S.J."/>
            <person name="Klenk H.-P."/>
            <person name="LaButti K.M."/>
            <person name="Lapidus A."/>
            <person name="Lindquist E.A."/>
            <person name="Lipzen A.M."/>
            <person name="Meier-Kolthoff J.P."/>
            <person name="Ohm R.A."/>
            <person name="Otillar R.P."/>
            <person name="Pangilinan J.L."/>
            <person name="Peng Y."/>
            <person name="Rokas A."/>
            <person name="Rosa C.A."/>
            <person name="Scheuner C."/>
            <person name="Sibirny A.A."/>
            <person name="Slot J.C."/>
            <person name="Stielow J.B."/>
            <person name="Sun H."/>
            <person name="Kurtzman C.P."/>
            <person name="Blackwell M."/>
            <person name="Grigoriev I.V."/>
            <person name="Jeffries T.W."/>
        </authorList>
    </citation>
    <scope>NUCLEOTIDE SEQUENCE [LARGE SCALE GENOMIC DNA]</scope>
    <source>
        <strain evidence="13 14">DSM 6958</strain>
    </source>
</reference>
<feature type="non-terminal residue" evidence="13">
    <location>
        <position position="689"/>
    </location>
</feature>
<evidence type="ECO:0000259" key="12">
    <source>
        <dbReference type="PROSITE" id="PS51194"/>
    </source>
</evidence>
<sequence>YGDGEEEKLQKLLKDIKPDHVDPQNRIGTPDKLTVTLMEHQKIGLSWMQQKEDTLNGAILADDMGLGKTIQSISLIITRPSNDTLHKTTLIITPVALLKQWEREVERRTRPDPVTGEKLQVFIYHGTAKKQINSYNDLLKYDIVLTSYAVIGQEHRRHFKTGIEKANGNRYVDSRDDYVSPFFGTNTAWYRIILDEAHYIKNKVTLTSIACCRLESKYRWCLTGTPMQNSVKELQSLVKFLRIEPYDEERKFNRDISIRLKNNDPSAMRKLQALLKAILLRRTKFSKIDGKPILSLPPKTITMERFKFSAAEQEYYTSLETGIANKVNRLMRNGTLGKNFSNALTLLLRLRQVCCHRSLVERVADEFLDKSRVPKKRIEYCQLLTPSSKERILTTASFTCPICMDMIDVRNLMFFTPCGHEICKECMPTYFIESTTDTITKCCTCRQAVDSEKMADFEFFSMLYKHQMSESEIEDFKKDFKSIFDEEVEEGEPLNTILDKHGNSWESSTKIDECIKIIQNVKAEFPTQKVIVFSLFTSFLDIIETGLEQQNINFLRYDGKMSATARNQAILDFTDDPNYEVILISLKAGNVGLTLTAASHVILMDPFWNPYVEEQAMDRAHRIGQANPVYVHRLFIENTVEDRILELQKKKREIIDNALDEKGMQKISSLNTKELLYLFGLNESGNRAV</sequence>
<dbReference type="InterPro" id="IPR001841">
    <property type="entry name" value="Znf_RING"/>
</dbReference>
<evidence type="ECO:0000256" key="3">
    <source>
        <dbReference type="ARBA" id="ARBA00022741"/>
    </source>
</evidence>
<dbReference type="PROSITE" id="PS51192">
    <property type="entry name" value="HELICASE_ATP_BIND_1"/>
    <property type="match status" value="1"/>
</dbReference>
<dbReference type="SUPFAM" id="SSF57850">
    <property type="entry name" value="RING/U-box"/>
    <property type="match status" value="1"/>
</dbReference>
<accession>A0A1E3PKQ5</accession>
<name>A0A1E3PKQ5_9ASCO</name>
<keyword evidence="14" id="KW-1185">Reference proteome</keyword>
<evidence type="ECO:0000256" key="6">
    <source>
        <dbReference type="ARBA" id="ARBA00022806"/>
    </source>
</evidence>
<dbReference type="InterPro" id="IPR013083">
    <property type="entry name" value="Znf_RING/FYVE/PHD"/>
</dbReference>
<dbReference type="EMBL" id="KV454409">
    <property type="protein sequence ID" value="ODQ65918.1"/>
    <property type="molecule type" value="Genomic_DNA"/>
</dbReference>
<dbReference type="PROSITE" id="PS00518">
    <property type="entry name" value="ZF_RING_1"/>
    <property type="match status" value="1"/>
</dbReference>
<proteinExistence type="inferred from homology"/>
<evidence type="ECO:0000313" key="13">
    <source>
        <dbReference type="EMBL" id="ODQ65918.1"/>
    </source>
</evidence>
<evidence type="ECO:0000259" key="10">
    <source>
        <dbReference type="PROSITE" id="PS50089"/>
    </source>
</evidence>
<dbReference type="GO" id="GO:0004386">
    <property type="term" value="F:helicase activity"/>
    <property type="evidence" value="ECO:0007669"/>
    <property type="project" value="UniProtKB-KW"/>
</dbReference>
<dbReference type="CDD" id="cd18008">
    <property type="entry name" value="DEXDc_SHPRH-like"/>
    <property type="match status" value="1"/>
</dbReference>
<dbReference type="Gene3D" id="3.30.40.10">
    <property type="entry name" value="Zinc/RING finger domain, C3HC4 (zinc finger)"/>
    <property type="match status" value="1"/>
</dbReference>
<keyword evidence="4 9" id="KW-0863">Zinc-finger</keyword>
<evidence type="ECO:0000259" key="11">
    <source>
        <dbReference type="PROSITE" id="PS51192"/>
    </source>
</evidence>
<dbReference type="GO" id="GO:0000724">
    <property type="term" value="P:double-strand break repair via homologous recombination"/>
    <property type="evidence" value="ECO:0007669"/>
    <property type="project" value="TreeGrafter"/>
</dbReference>
<dbReference type="GO" id="GO:0016787">
    <property type="term" value="F:hydrolase activity"/>
    <property type="evidence" value="ECO:0007669"/>
    <property type="project" value="UniProtKB-KW"/>
</dbReference>
<dbReference type="OrthoDB" id="423559at2759"/>
<dbReference type="PANTHER" id="PTHR45626:SF16">
    <property type="entry name" value="ATP-DEPENDENT HELICASE ULS1"/>
    <property type="match status" value="1"/>
</dbReference>
<dbReference type="GO" id="GO:0005737">
    <property type="term" value="C:cytoplasm"/>
    <property type="evidence" value="ECO:0007669"/>
    <property type="project" value="TreeGrafter"/>
</dbReference>
<keyword evidence="5" id="KW-0378">Hydrolase</keyword>
<dbReference type="Pfam" id="PF00176">
    <property type="entry name" value="SNF2-rel_dom"/>
    <property type="match status" value="1"/>
</dbReference>
<evidence type="ECO:0000256" key="2">
    <source>
        <dbReference type="ARBA" id="ARBA00022723"/>
    </source>
</evidence>
<evidence type="ECO:0000256" key="8">
    <source>
        <dbReference type="ARBA" id="ARBA00022840"/>
    </source>
</evidence>
<dbReference type="SMART" id="SM00490">
    <property type="entry name" value="HELICc"/>
    <property type="match status" value="1"/>
</dbReference>
<dbReference type="PANTHER" id="PTHR45626">
    <property type="entry name" value="TRANSCRIPTION TERMINATION FACTOR 2-RELATED"/>
    <property type="match status" value="1"/>
</dbReference>
<comment type="similarity">
    <text evidence="1">Belongs to the SNF2/RAD54 helicase family.</text>
</comment>
<dbReference type="InterPro" id="IPR001650">
    <property type="entry name" value="Helicase_C-like"/>
</dbReference>
<dbReference type="PROSITE" id="PS51194">
    <property type="entry name" value="HELICASE_CTER"/>
    <property type="match status" value="1"/>
</dbReference>
<keyword evidence="6" id="KW-0347">Helicase</keyword>
<dbReference type="AlphaFoldDB" id="A0A1E3PKQ5"/>
<feature type="domain" description="RING-type" evidence="10">
    <location>
        <begin position="400"/>
        <end position="446"/>
    </location>
</feature>
<feature type="non-terminal residue" evidence="13">
    <location>
        <position position="1"/>
    </location>
</feature>
<dbReference type="Proteomes" id="UP000095009">
    <property type="component" value="Unassembled WGS sequence"/>
</dbReference>
<dbReference type="GO" id="GO:0005524">
    <property type="term" value="F:ATP binding"/>
    <property type="evidence" value="ECO:0007669"/>
    <property type="project" value="UniProtKB-KW"/>
</dbReference>
<organism evidence="13 14">
    <name type="scientific">Nadsonia fulvescens var. elongata DSM 6958</name>
    <dbReference type="NCBI Taxonomy" id="857566"/>
    <lineage>
        <taxon>Eukaryota</taxon>
        <taxon>Fungi</taxon>
        <taxon>Dikarya</taxon>
        <taxon>Ascomycota</taxon>
        <taxon>Saccharomycotina</taxon>
        <taxon>Dipodascomycetes</taxon>
        <taxon>Dipodascales</taxon>
        <taxon>Dipodascales incertae sedis</taxon>
        <taxon>Nadsonia</taxon>
    </lineage>
</organism>
<dbReference type="GO" id="GO:0008270">
    <property type="term" value="F:zinc ion binding"/>
    <property type="evidence" value="ECO:0007669"/>
    <property type="project" value="UniProtKB-KW"/>
</dbReference>
<dbReference type="GO" id="GO:0008094">
    <property type="term" value="F:ATP-dependent activity, acting on DNA"/>
    <property type="evidence" value="ECO:0007669"/>
    <property type="project" value="TreeGrafter"/>
</dbReference>
<feature type="domain" description="Helicase C-terminal" evidence="12">
    <location>
        <begin position="516"/>
        <end position="676"/>
    </location>
</feature>
<keyword evidence="8" id="KW-0067">ATP-binding</keyword>
<gene>
    <name evidence="13" type="ORF">NADFUDRAFT_12699</name>
</gene>
<evidence type="ECO:0000256" key="4">
    <source>
        <dbReference type="ARBA" id="ARBA00022771"/>
    </source>
</evidence>
<protein>
    <submittedName>
        <fullName evidence="13">Uncharacterized protein</fullName>
    </submittedName>
</protein>
<keyword evidence="7" id="KW-0862">Zinc</keyword>
<evidence type="ECO:0000256" key="7">
    <source>
        <dbReference type="ARBA" id="ARBA00022833"/>
    </source>
</evidence>
<dbReference type="InterPro" id="IPR014001">
    <property type="entry name" value="Helicase_ATP-bd"/>
</dbReference>
<dbReference type="PROSITE" id="PS50089">
    <property type="entry name" value="ZF_RING_2"/>
    <property type="match status" value="1"/>
</dbReference>
<dbReference type="InterPro" id="IPR017907">
    <property type="entry name" value="Znf_RING_CS"/>
</dbReference>
<dbReference type="STRING" id="857566.A0A1E3PKQ5"/>
<dbReference type="Gene3D" id="3.40.50.300">
    <property type="entry name" value="P-loop containing nucleotide triphosphate hydrolases"/>
    <property type="match status" value="1"/>
</dbReference>
<keyword evidence="3" id="KW-0547">Nucleotide-binding</keyword>
<dbReference type="InterPro" id="IPR027417">
    <property type="entry name" value="P-loop_NTPase"/>
</dbReference>
<evidence type="ECO:0000256" key="9">
    <source>
        <dbReference type="PROSITE-ProRule" id="PRU00175"/>
    </source>
</evidence>
<evidence type="ECO:0000256" key="5">
    <source>
        <dbReference type="ARBA" id="ARBA00022801"/>
    </source>
</evidence>
<dbReference type="Pfam" id="PF00271">
    <property type="entry name" value="Helicase_C"/>
    <property type="match status" value="1"/>
</dbReference>
<dbReference type="InterPro" id="IPR038718">
    <property type="entry name" value="SNF2-like_sf"/>
</dbReference>
<dbReference type="SMART" id="SM00184">
    <property type="entry name" value="RING"/>
    <property type="match status" value="1"/>
</dbReference>
<dbReference type="InterPro" id="IPR050628">
    <property type="entry name" value="SNF2_RAD54_helicase_TF"/>
</dbReference>
<dbReference type="CDD" id="cd18793">
    <property type="entry name" value="SF2_C_SNF"/>
    <property type="match status" value="1"/>
</dbReference>
<evidence type="ECO:0000313" key="14">
    <source>
        <dbReference type="Proteomes" id="UP000095009"/>
    </source>
</evidence>
<keyword evidence="2" id="KW-0479">Metal-binding</keyword>
<dbReference type="SMART" id="SM00487">
    <property type="entry name" value="DEXDc"/>
    <property type="match status" value="1"/>
</dbReference>
<dbReference type="InterPro" id="IPR000330">
    <property type="entry name" value="SNF2_N"/>
</dbReference>
<evidence type="ECO:0000256" key="1">
    <source>
        <dbReference type="ARBA" id="ARBA00007025"/>
    </source>
</evidence>
<dbReference type="GO" id="GO:0005634">
    <property type="term" value="C:nucleus"/>
    <property type="evidence" value="ECO:0007669"/>
    <property type="project" value="TreeGrafter"/>
</dbReference>
<dbReference type="InterPro" id="IPR049730">
    <property type="entry name" value="SNF2/RAD54-like_C"/>
</dbReference>